<sequence>MNIIEEYEAGLLHYDDFQHYLWGSGQRLINEVGLDKFIFYLNAEEGEFYEEK</sequence>
<organism evidence="1 2">
    <name type="scientific">Enterococcus wangshanyuanii</name>
    <dbReference type="NCBI Taxonomy" id="2005703"/>
    <lineage>
        <taxon>Bacteria</taxon>
        <taxon>Bacillati</taxon>
        <taxon>Bacillota</taxon>
        <taxon>Bacilli</taxon>
        <taxon>Lactobacillales</taxon>
        <taxon>Enterococcaceae</taxon>
        <taxon>Enterococcus</taxon>
    </lineage>
</organism>
<protein>
    <submittedName>
        <fullName evidence="1">Uncharacterized protein</fullName>
    </submittedName>
</protein>
<evidence type="ECO:0000313" key="1">
    <source>
        <dbReference type="EMBL" id="GGC87681.1"/>
    </source>
</evidence>
<comment type="caution">
    <text evidence="1">The sequence shown here is derived from an EMBL/GenBank/DDBJ whole genome shotgun (WGS) entry which is preliminary data.</text>
</comment>
<keyword evidence="2" id="KW-1185">Reference proteome</keyword>
<proteinExistence type="predicted"/>
<dbReference type="EMBL" id="BMKI01000002">
    <property type="protein sequence ID" value="GGC87681.1"/>
    <property type="molecule type" value="Genomic_DNA"/>
</dbReference>
<evidence type="ECO:0000313" key="2">
    <source>
        <dbReference type="Proteomes" id="UP000630615"/>
    </source>
</evidence>
<accession>A0ABQ1P2C2</accession>
<gene>
    <name evidence="1" type="ORF">GCM10011573_16640</name>
</gene>
<name>A0ABQ1P2C2_9ENTE</name>
<dbReference type="RefSeq" id="WP_188634485.1">
    <property type="nucleotide sequence ID" value="NZ_BMKI01000002.1"/>
</dbReference>
<dbReference type="Proteomes" id="UP000630615">
    <property type="component" value="Unassembled WGS sequence"/>
</dbReference>
<reference evidence="2" key="1">
    <citation type="journal article" date="2019" name="Int. J. Syst. Evol. Microbiol.">
        <title>The Global Catalogue of Microorganisms (GCM) 10K type strain sequencing project: providing services to taxonomists for standard genome sequencing and annotation.</title>
        <authorList>
            <consortium name="The Broad Institute Genomics Platform"/>
            <consortium name="The Broad Institute Genome Sequencing Center for Infectious Disease"/>
            <person name="Wu L."/>
            <person name="Ma J."/>
        </authorList>
    </citation>
    <scope>NUCLEOTIDE SEQUENCE [LARGE SCALE GENOMIC DNA]</scope>
    <source>
        <strain evidence="2">CGMCC 1.15942</strain>
    </source>
</reference>